<feature type="compositionally biased region" description="Polar residues" evidence="1">
    <location>
        <begin position="32"/>
        <end position="46"/>
    </location>
</feature>
<keyword evidence="2" id="KW-0732">Signal</keyword>
<feature type="chain" id="PRO_5045233396" description="Lipoprotein" evidence="2">
    <location>
        <begin position="17"/>
        <end position="163"/>
    </location>
</feature>
<evidence type="ECO:0008006" key="5">
    <source>
        <dbReference type="Google" id="ProtNLM"/>
    </source>
</evidence>
<sequence length="163" mass="16509">MSSRIRPLFLGGVVLAAVGLAGCTAGPDDSAPTVSVTPSAPSGAQTTPPPAPLEPDADDPAQVALTRFDPDGDAAANASITGPAVVSPGQILRIDAWCTGGDISYEVMTSAVDQERRAIASGSFACDDTLQMQDHQQVDAEGPVQVLVTTGGTSAGWVQARVH</sequence>
<keyword evidence="4" id="KW-1185">Reference proteome</keyword>
<dbReference type="PROSITE" id="PS51257">
    <property type="entry name" value="PROKAR_LIPOPROTEIN"/>
    <property type="match status" value="1"/>
</dbReference>
<comment type="caution">
    <text evidence="3">The sequence shown here is derived from an EMBL/GenBank/DDBJ whole genome shotgun (WGS) entry which is preliminary data.</text>
</comment>
<dbReference type="RefSeq" id="WP_344226579.1">
    <property type="nucleotide sequence ID" value="NZ_BAAARI010000003.1"/>
</dbReference>
<proteinExistence type="predicted"/>
<organism evidence="3 4">
    <name type="scientific">Microbacterium binotii</name>
    <dbReference type="NCBI Taxonomy" id="462710"/>
    <lineage>
        <taxon>Bacteria</taxon>
        <taxon>Bacillati</taxon>
        <taxon>Actinomycetota</taxon>
        <taxon>Actinomycetes</taxon>
        <taxon>Micrococcales</taxon>
        <taxon>Microbacteriaceae</taxon>
        <taxon>Microbacterium</taxon>
    </lineage>
</organism>
<dbReference type="EMBL" id="BAAARI010000003">
    <property type="protein sequence ID" value="GAA2569291.1"/>
    <property type="molecule type" value="Genomic_DNA"/>
</dbReference>
<evidence type="ECO:0000256" key="2">
    <source>
        <dbReference type="SAM" id="SignalP"/>
    </source>
</evidence>
<evidence type="ECO:0000256" key="1">
    <source>
        <dbReference type="SAM" id="MobiDB-lite"/>
    </source>
</evidence>
<gene>
    <name evidence="3" type="ORF">GCM10009862_05020</name>
</gene>
<accession>A0ABN3P640</accession>
<feature type="region of interest" description="Disordered" evidence="1">
    <location>
        <begin position="26"/>
        <end position="80"/>
    </location>
</feature>
<dbReference type="Proteomes" id="UP001500274">
    <property type="component" value="Unassembled WGS sequence"/>
</dbReference>
<evidence type="ECO:0000313" key="3">
    <source>
        <dbReference type="EMBL" id="GAA2569291.1"/>
    </source>
</evidence>
<evidence type="ECO:0000313" key="4">
    <source>
        <dbReference type="Proteomes" id="UP001500274"/>
    </source>
</evidence>
<protein>
    <recommendedName>
        <fullName evidence="5">Lipoprotein</fullName>
    </recommendedName>
</protein>
<name>A0ABN3P640_9MICO</name>
<reference evidence="3 4" key="1">
    <citation type="journal article" date="2019" name="Int. J. Syst. Evol. Microbiol.">
        <title>The Global Catalogue of Microorganisms (GCM) 10K type strain sequencing project: providing services to taxonomists for standard genome sequencing and annotation.</title>
        <authorList>
            <consortium name="The Broad Institute Genomics Platform"/>
            <consortium name="The Broad Institute Genome Sequencing Center for Infectious Disease"/>
            <person name="Wu L."/>
            <person name="Ma J."/>
        </authorList>
    </citation>
    <scope>NUCLEOTIDE SEQUENCE [LARGE SCALE GENOMIC DNA]</scope>
    <source>
        <strain evidence="3 4">JCM 16365</strain>
    </source>
</reference>
<feature type="signal peptide" evidence="2">
    <location>
        <begin position="1"/>
        <end position="16"/>
    </location>
</feature>